<reference evidence="3" key="2">
    <citation type="submission" date="2004-08" db="EMBL/GenBank/DDBJ databases">
        <authorList>
            <person name="Putnam N."/>
            <person name="Detter J.C."/>
            <person name="Richardson P.M."/>
            <person name="Rokhsar D."/>
        </authorList>
    </citation>
    <scope>NUCLEOTIDE SEQUENCE</scope>
</reference>
<evidence type="ECO:0000256" key="1">
    <source>
        <dbReference type="ARBA" id="ARBA00022801"/>
    </source>
</evidence>
<dbReference type="AlphaFoldDB" id="Q64A09"/>
<evidence type="ECO:0000259" key="2">
    <source>
        <dbReference type="PROSITE" id="PS51831"/>
    </source>
</evidence>
<dbReference type="SUPFAM" id="SSF109604">
    <property type="entry name" value="HD-domain/PDEase-like"/>
    <property type="match status" value="1"/>
</dbReference>
<sequence>MKDKYKRKIKSDLEEKITSYIRDREDKCLSEFASKSDDGLRRQRKYTDDIRAKYSRDADRIAHTRAYSRYIDKTQVFSLVDNDHITHRVLHVQLVSKIARTIGRCLKLNEDLIEAISLGHDIGHVPFGHLGESIMSELCERHGLGRFLHNVQGVQFLDKIEDCDLTLQVLDGILCHNGEIHNQLLEPNWDKDWEKSDNEIGDIKKGKQDYVPMTLEGCVVRFADTIAYLGRDFQDAIEICFINPDLEVPERCRENIGTKNDEIINTLIIDIIENSYGQNHISYSKEISDSVEEYKQFNYEYIYENVKIKAEQGKIEAMYETLFQKFLEALEEKDESSRIYKHFMNEEWISRAYLDNSTCEETVRDYIAGMTDRYFERVFKEIILPKRVTTFCKGEDSSV</sequence>
<dbReference type="Pfam" id="PF13286">
    <property type="entry name" value="HD_assoc"/>
    <property type="match status" value="1"/>
</dbReference>
<dbReference type="InterPro" id="IPR003607">
    <property type="entry name" value="HD/PDEase_dom"/>
</dbReference>
<gene>
    <name evidence="3" type="ORF">GZ33H6_17</name>
</gene>
<dbReference type="PANTHER" id="PTHR35795">
    <property type="entry name" value="SLR1885 PROTEIN"/>
    <property type="match status" value="1"/>
</dbReference>
<keyword evidence="1 3" id="KW-0378">Hydrolase</keyword>
<dbReference type="GO" id="GO:0016787">
    <property type="term" value="F:hydrolase activity"/>
    <property type="evidence" value="ECO:0007669"/>
    <property type="project" value="UniProtKB-KW"/>
</dbReference>
<dbReference type="InterPro" id="IPR026875">
    <property type="entry name" value="PHydrolase_assoc_dom"/>
</dbReference>
<dbReference type="EMBL" id="AY714858">
    <property type="protein sequence ID" value="AAU83768.1"/>
    <property type="molecule type" value="Genomic_DNA"/>
</dbReference>
<proteinExistence type="predicted"/>
<feature type="domain" description="HD" evidence="2">
    <location>
        <begin position="88"/>
        <end position="229"/>
    </location>
</feature>
<dbReference type="SMART" id="SM00471">
    <property type="entry name" value="HDc"/>
    <property type="match status" value="1"/>
</dbReference>
<dbReference type="CDD" id="cd00077">
    <property type="entry name" value="HDc"/>
    <property type="match status" value="1"/>
</dbReference>
<dbReference type="PANTHER" id="PTHR35795:SF1">
    <property type="entry name" value="BIS(5'-NUCLEOSYL)-TETRAPHOSPHATASE, SYMMETRICAL"/>
    <property type="match status" value="1"/>
</dbReference>
<name>Q64A09_UNCAG</name>
<dbReference type="Pfam" id="PF01966">
    <property type="entry name" value="HD"/>
    <property type="match status" value="1"/>
</dbReference>
<dbReference type="Gene3D" id="1.10.3210.10">
    <property type="entry name" value="Hypothetical protein af1432"/>
    <property type="match status" value="1"/>
</dbReference>
<evidence type="ECO:0000313" key="3">
    <source>
        <dbReference type="EMBL" id="AAU83768.1"/>
    </source>
</evidence>
<reference evidence="3" key="1">
    <citation type="journal article" date="2004" name="Science">
        <title>Reverse methanogenesis: testing the hypothesis with environmental genomics.</title>
        <authorList>
            <person name="Hallam S.J."/>
            <person name="Putnam N."/>
            <person name="Preston C.M."/>
            <person name="Detter J.C."/>
            <person name="Rokhsar D."/>
            <person name="Richardson P.M."/>
            <person name="DeLong E.F."/>
        </authorList>
    </citation>
    <scope>NUCLEOTIDE SEQUENCE</scope>
</reference>
<dbReference type="InterPro" id="IPR006674">
    <property type="entry name" value="HD_domain"/>
</dbReference>
<accession>Q64A09</accession>
<organism evidence="3">
    <name type="scientific">Uncultured archaeon GZfos26G2</name>
    <dbReference type="NCBI Taxonomy" id="3386331"/>
    <lineage>
        <taxon>Archaea</taxon>
        <taxon>Methanobacteriati</taxon>
        <taxon>Methanobacteriota</taxon>
        <taxon>Stenosarchaea group</taxon>
        <taxon>Methanomicrobia</taxon>
        <taxon>Candidatus Methanophagales</taxon>
        <taxon>Candidatus Methanophagaceae</taxon>
        <taxon>Candidatus Methanophaga</taxon>
    </lineage>
</organism>
<dbReference type="InterPro" id="IPR051094">
    <property type="entry name" value="Diverse_Catalytic_Enzymes"/>
</dbReference>
<dbReference type="PROSITE" id="PS51831">
    <property type="entry name" value="HD"/>
    <property type="match status" value="1"/>
</dbReference>
<protein>
    <submittedName>
        <fullName evidence="3">dGTP triphosphohydrolase</fullName>
    </submittedName>
</protein>